<dbReference type="Proteomes" id="UP001642502">
    <property type="component" value="Unassembled WGS sequence"/>
</dbReference>
<organism evidence="1 2">
    <name type="scientific">Sporothrix epigloea</name>
    <dbReference type="NCBI Taxonomy" id="1892477"/>
    <lineage>
        <taxon>Eukaryota</taxon>
        <taxon>Fungi</taxon>
        <taxon>Dikarya</taxon>
        <taxon>Ascomycota</taxon>
        <taxon>Pezizomycotina</taxon>
        <taxon>Sordariomycetes</taxon>
        <taxon>Sordariomycetidae</taxon>
        <taxon>Ophiostomatales</taxon>
        <taxon>Ophiostomataceae</taxon>
        <taxon>Sporothrix</taxon>
    </lineage>
</organism>
<dbReference type="EMBL" id="CAWUON010000115">
    <property type="protein sequence ID" value="CAK7273574.1"/>
    <property type="molecule type" value="Genomic_DNA"/>
</dbReference>
<evidence type="ECO:0000313" key="2">
    <source>
        <dbReference type="Proteomes" id="UP001642502"/>
    </source>
</evidence>
<comment type="caution">
    <text evidence="1">The sequence shown here is derived from an EMBL/GenBank/DDBJ whole genome shotgun (WGS) entry which is preliminary data.</text>
</comment>
<evidence type="ECO:0000313" key="1">
    <source>
        <dbReference type="EMBL" id="CAK7273574.1"/>
    </source>
</evidence>
<reference evidence="1 2" key="1">
    <citation type="submission" date="2024-01" db="EMBL/GenBank/DDBJ databases">
        <authorList>
            <person name="Allen C."/>
            <person name="Tagirdzhanova G."/>
        </authorList>
    </citation>
    <scope>NUCLEOTIDE SEQUENCE [LARGE SCALE GENOMIC DNA]</scope>
    <source>
        <strain evidence="1 2">CBS 119000</strain>
    </source>
</reference>
<sequence length="113" mass="12066">MSGEWVPNALGTSAAIQRKINLVLVKDAPNLICAIDAASRLASLQSVEKSIANAKTVIKRNATYGTLTLHVSDTLAANKVCTNGIAWKSLECPVYAKHPHNALPLSFLVPMDL</sequence>
<gene>
    <name evidence="1" type="ORF">SEPCBS119000_005730</name>
</gene>
<accession>A0ABP0DZE2</accession>
<protein>
    <submittedName>
        <fullName evidence="1">Uncharacterized protein</fullName>
    </submittedName>
</protein>
<keyword evidence="2" id="KW-1185">Reference proteome</keyword>
<proteinExistence type="predicted"/>
<name>A0ABP0DZE2_9PEZI</name>